<dbReference type="EC" id="2.3.2.13" evidence="3"/>
<dbReference type="InterPro" id="IPR008958">
    <property type="entry name" value="Transglutaminase_C"/>
</dbReference>
<dbReference type="OMA" id="HELPATY"/>
<dbReference type="Proteomes" id="UP000008672">
    <property type="component" value="Unassembled WGS sequence"/>
</dbReference>
<dbReference type="Gene3D" id="3.90.260.10">
    <property type="entry name" value="Transglutaminase-like"/>
    <property type="match status" value="1"/>
</dbReference>
<feature type="domain" description="Transglutaminase C-terminal" evidence="4">
    <location>
        <begin position="197"/>
        <end position="293"/>
    </location>
</feature>
<dbReference type="STRING" id="7897.ENSLACP00000000798"/>
<dbReference type="InterPro" id="IPR036238">
    <property type="entry name" value="Transglutaminase_C_sf"/>
</dbReference>
<keyword evidence="2" id="KW-0808">Transferase</keyword>
<dbReference type="EMBL" id="AFYH01191417">
    <property type="status" value="NOT_ANNOTATED_CDS"/>
    <property type="molecule type" value="Genomic_DNA"/>
</dbReference>
<feature type="domain" description="Transglutaminase C-terminal" evidence="4">
    <location>
        <begin position="87"/>
        <end position="189"/>
    </location>
</feature>
<dbReference type="PANTHER" id="PTHR11590">
    <property type="entry name" value="PROTEIN-GLUTAMINE GAMMA-GLUTAMYLTRANSFERASE"/>
    <property type="match status" value="1"/>
</dbReference>
<reference evidence="5" key="2">
    <citation type="submission" date="2025-08" db="UniProtKB">
        <authorList>
            <consortium name="Ensembl"/>
        </authorList>
    </citation>
    <scope>IDENTIFICATION</scope>
</reference>
<comment type="similarity">
    <text evidence="1">Belongs to the transglutaminase superfamily. Transglutaminase family.</text>
</comment>
<accession>H2ZTS7</accession>
<dbReference type="InterPro" id="IPR013783">
    <property type="entry name" value="Ig-like_fold"/>
</dbReference>
<organism evidence="5 6">
    <name type="scientific">Latimeria chalumnae</name>
    <name type="common">Coelacanth</name>
    <dbReference type="NCBI Taxonomy" id="7897"/>
    <lineage>
        <taxon>Eukaryota</taxon>
        <taxon>Metazoa</taxon>
        <taxon>Chordata</taxon>
        <taxon>Craniata</taxon>
        <taxon>Vertebrata</taxon>
        <taxon>Euteleostomi</taxon>
        <taxon>Coelacanthiformes</taxon>
        <taxon>Coelacanthidae</taxon>
        <taxon>Latimeria</taxon>
    </lineage>
</organism>
<dbReference type="InterPro" id="IPR038765">
    <property type="entry name" value="Papain-like_cys_pep_sf"/>
</dbReference>
<dbReference type="Ensembl" id="ENSLACT00000000806.1">
    <property type="protein sequence ID" value="ENSLACP00000000798.1"/>
    <property type="gene ID" value="ENSLACG00000000716.1"/>
</dbReference>
<dbReference type="Gene3D" id="2.60.40.10">
    <property type="entry name" value="Immunoglobulins"/>
    <property type="match status" value="2"/>
</dbReference>
<dbReference type="InterPro" id="IPR036985">
    <property type="entry name" value="Transglutaminase-like_sf"/>
</dbReference>
<dbReference type="GO" id="GO:0003810">
    <property type="term" value="F:protein-glutamine gamma-glutamyltransferase activity"/>
    <property type="evidence" value="ECO:0007669"/>
    <property type="project" value="UniProtKB-EC"/>
</dbReference>
<dbReference type="FunFam" id="2.60.40.10:FF:000171">
    <property type="entry name" value="protein-glutamine gamma-glutamyltransferase 6"/>
    <property type="match status" value="1"/>
</dbReference>
<keyword evidence="2" id="KW-0012">Acyltransferase</keyword>
<dbReference type="EMBL" id="AFYH01191419">
    <property type="status" value="NOT_ANNOTATED_CDS"/>
    <property type="molecule type" value="Genomic_DNA"/>
</dbReference>
<evidence type="ECO:0000256" key="3">
    <source>
        <dbReference type="ARBA" id="ARBA00024222"/>
    </source>
</evidence>
<dbReference type="HOGENOM" id="CLU_013435_2_0_1"/>
<dbReference type="PANTHER" id="PTHR11590:SF49">
    <property type="entry name" value="PROTEIN-GLUTAMINE GAMMA-GLUTAMYLTRANSFERASE K"/>
    <property type="match status" value="1"/>
</dbReference>
<dbReference type="InParanoid" id="H2ZTS7"/>
<evidence type="ECO:0000259" key="4">
    <source>
        <dbReference type="Pfam" id="PF00927"/>
    </source>
</evidence>
<reference evidence="6" key="1">
    <citation type="submission" date="2011-08" db="EMBL/GenBank/DDBJ databases">
        <title>The draft genome of Latimeria chalumnae.</title>
        <authorList>
            <person name="Di Palma F."/>
            <person name="Alfoldi J."/>
            <person name="Johnson J."/>
            <person name="Berlin A."/>
            <person name="Gnerre S."/>
            <person name="Jaffe D."/>
            <person name="MacCallum I."/>
            <person name="Young S."/>
            <person name="Walker B.J."/>
            <person name="Lander E."/>
            <person name="Lindblad-Toh K."/>
        </authorList>
    </citation>
    <scope>NUCLEOTIDE SEQUENCE [LARGE SCALE GENOMIC DNA]</scope>
    <source>
        <strain evidence="6">Wild caught</strain>
    </source>
</reference>
<dbReference type="SUPFAM" id="SSF54001">
    <property type="entry name" value="Cysteine proteinases"/>
    <property type="match status" value="1"/>
</dbReference>
<keyword evidence="6" id="KW-1185">Reference proteome</keyword>
<name>H2ZTS7_LATCH</name>
<evidence type="ECO:0000256" key="2">
    <source>
        <dbReference type="ARBA" id="ARBA00023315"/>
    </source>
</evidence>
<dbReference type="AlphaFoldDB" id="H2ZTS7"/>
<dbReference type="Pfam" id="PF00927">
    <property type="entry name" value="Transglut_C"/>
    <property type="match status" value="2"/>
</dbReference>
<dbReference type="GeneTree" id="ENSGT01050000244939"/>
<sequence>VNCDIVYWKKKKDGSGIFRPIFKEESAIGHFISTKAVGSNKREDITHLYKYPEGSEEERISVETACQHGTKPKTYLEGEKVKDVVINVQTEKNLQMGSDFTVWLRVQNCSTEQRGISLFTQVAAIYYTGVYKSCFKKKREEVQLSASEVRELELVIKYSEYDPHLESQDNMLFTVLGRVAETRQVIAKQHKFCLCTPDLQIRVLGEAIVGKEMKAEIVFINPLPKILKNVQLHIEGPGLQTPKIVTIGDVGSHAKVTHTESLVPVRPGMRTLIANLDCPQLSQVHGVAEILVKTEAH</sequence>
<dbReference type="SUPFAM" id="SSF49309">
    <property type="entry name" value="Transglutaminase, two C-terminal domains"/>
    <property type="match status" value="2"/>
</dbReference>
<evidence type="ECO:0000256" key="1">
    <source>
        <dbReference type="ARBA" id="ARBA00005968"/>
    </source>
</evidence>
<evidence type="ECO:0000313" key="6">
    <source>
        <dbReference type="Proteomes" id="UP000008672"/>
    </source>
</evidence>
<protein>
    <recommendedName>
        <fullName evidence="3">protein-glutamine gamma-glutamyltransferase</fullName>
        <ecNumber evidence="3">2.3.2.13</ecNumber>
    </recommendedName>
</protein>
<dbReference type="EMBL" id="AFYH01191418">
    <property type="status" value="NOT_ANNOTATED_CDS"/>
    <property type="molecule type" value="Genomic_DNA"/>
</dbReference>
<proteinExistence type="inferred from homology"/>
<dbReference type="eggNOG" id="ENOG502QQ46">
    <property type="taxonomic scope" value="Eukaryota"/>
</dbReference>
<evidence type="ECO:0000313" key="5">
    <source>
        <dbReference type="Ensembl" id="ENSLACP00000000798.1"/>
    </source>
</evidence>
<dbReference type="Bgee" id="ENSLACG00000000716">
    <property type="expression patterns" value="Expressed in muscle tissue and 6 other cell types or tissues"/>
</dbReference>
<reference evidence="5" key="3">
    <citation type="submission" date="2025-09" db="UniProtKB">
        <authorList>
            <consortium name="Ensembl"/>
        </authorList>
    </citation>
    <scope>IDENTIFICATION</scope>
</reference>
<dbReference type="FunFam" id="2.60.40.10:FF:000090">
    <property type="entry name" value="Protein-glutamine gamma-glutamyltransferase 2"/>
    <property type="match status" value="1"/>
</dbReference>
<dbReference type="InterPro" id="IPR050779">
    <property type="entry name" value="Transglutaminase"/>
</dbReference>